<evidence type="ECO:0000259" key="4">
    <source>
        <dbReference type="PROSITE" id="PS50109"/>
    </source>
</evidence>
<dbReference type="Gene3D" id="1.10.287.130">
    <property type="match status" value="1"/>
</dbReference>
<dbReference type="InterPro" id="IPR036890">
    <property type="entry name" value="HATPase_C_sf"/>
</dbReference>
<dbReference type="InterPro" id="IPR003594">
    <property type="entry name" value="HATPase_dom"/>
</dbReference>
<evidence type="ECO:0000256" key="2">
    <source>
        <dbReference type="ARBA" id="ARBA00012438"/>
    </source>
</evidence>
<dbReference type="EC" id="2.7.13.3" evidence="2"/>
<dbReference type="Gene3D" id="3.30.450.20">
    <property type="entry name" value="PAS domain"/>
    <property type="match status" value="2"/>
</dbReference>
<proteinExistence type="predicted"/>
<dbReference type="Gene3D" id="3.30.565.10">
    <property type="entry name" value="Histidine kinase-like ATPase, C-terminal domain"/>
    <property type="match status" value="1"/>
</dbReference>
<dbReference type="GO" id="GO:0016301">
    <property type="term" value="F:kinase activity"/>
    <property type="evidence" value="ECO:0007669"/>
    <property type="project" value="UniProtKB-KW"/>
</dbReference>
<dbReference type="Pfam" id="PF02518">
    <property type="entry name" value="HATPase_c"/>
    <property type="match status" value="1"/>
</dbReference>
<dbReference type="PROSITE" id="PS50109">
    <property type="entry name" value="HIS_KIN"/>
    <property type="match status" value="1"/>
</dbReference>
<dbReference type="InterPro" id="IPR004358">
    <property type="entry name" value="Sig_transdc_His_kin-like_C"/>
</dbReference>
<dbReference type="SUPFAM" id="SSF55874">
    <property type="entry name" value="ATPase domain of HSP90 chaperone/DNA topoisomerase II/histidine kinase"/>
    <property type="match status" value="1"/>
</dbReference>
<dbReference type="InterPro" id="IPR036097">
    <property type="entry name" value="HisK_dim/P_sf"/>
</dbReference>
<dbReference type="PANTHER" id="PTHR43547">
    <property type="entry name" value="TWO-COMPONENT HISTIDINE KINASE"/>
    <property type="match status" value="1"/>
</dbReference>
<organism evidence="5 6">
    <name type="scientific">Reichenbachiella carrageenanivorans</name>
    <dbReference type="NCBI Taxonomy" id="2979869"/>
    <lineage>
        <taxon>Bacteria</taxon>
        <taxon>Pseudomonadati</taxon>
        <taxon>Bacteroidota</taxon>
        <taxon>Cytophagia</taxon>
        <taxon>Cytophagales</taxon>
        <taxon>Reichenbachiellaceae</taxon>
        <taxon>Reichenbachiella</taxon>
    </lineage>
</organism>
<keyword evidence="6" id="KW-1185">Reference proteome</keyword>
<sequence length="477" mass="54260">MKQKDLIAQLEHTNDRLWSYDQNLICTYVNHNMSQDYLLAFGHSLEIGMHVLYNVPEPVFSTWEKRYRKALAGKKYSLIDHFHIKGIAEYVEITFSPIIENNEVRSVACCSKDITQIKRSEIKLKQSEANLNAQIENTTDSIWSVNDRYELVTMNAAFKKGFDRVFSSDLQLGDVLINYLPEPHKLSWKERYDRTLAGEKFEIVETFNFEETPVYTEISYNPVRVEGQIVGVACFTRDITALKTSELALKKALEARDKFFSIIAHDLRGPISNINQLARLLKKQKGDIQDQSKALHLLSDSSASVYRLLDNLLNWALAQRGDILLDIEQQDLKYLVEASLEPYLINAELKKLYVKVKIEEDVMVLVDKRTVTSIMANLFNNAIKFTKEGGEICFRASRQGDQVIIQVKDSGVGMSQQQIETIMNSDVVTSTSGTRKEKGTGFGLVLTKEFIKLNGGELKITSEEGKGSTFEFTFPSC</sequence>
<dbReference type="SMART" id="SM00388">
    <property type="entry name" value="HisKA"/>
    <property type="match status" value="1"/>
</dbReference>
<feature type="domain" description="Histidine kinase" evidence="4">
    <location>
        <begin position="262"/>
        <end position="477"/>
    </location>
</feature>
<dbReference type="SUPFAM" id="SSF55785">
    <property type="entry name" value="PYP-like sensor domain (PAS domain)"/>
    <property type="match status" value="2"/>
</dbReference>
<comment type="catalytic activity">
    <reaction evidence="1">
        <text>ATP + protein L-histidine = ADP + protein N-phospho-L-histidine.</text>
        <dbReference type="EC" id="2.7.13.3"/>
    </reaction>
</comment>
<reference evidence="5" key="1">
    <citation type="submission" date="2022-10" db="EMBL/GenBank/DDBJ databases">
        <title>Comparative genomics and taxonomic characterization of three novel marine species of genus Reichenbachiella exhibiting antioxidant and polysaccharide degradation activities.</title>
        <authorList>
            <person name="Muhammad N."/>
            <person name="Lee Y.-J."/>
            <person name="Ko J."/>
            <person name="Kim S.-G."/>
        </authorList>
    </citation>
    <scope>NUCLEOTIDE SEQUENCE</scope>
    <source>
        <strain evidence="5">Wsw4-B4</strain>
    </source>
</reference>
<evidence type="ECO:0000256" key="3">
    <source>
        <dbReference type="ARBA" id="ARBA00022553"/>
    </source>
</evidence>
<protein>
    <recommendedName>
        <fullName evidence="2">histidine kinase</fullName>
        <ecNumber evidence="2">2.7.13.3</ecNumber>
    </recommendedName>
</protein>
<dbReference type="CDD" id="cd00082">
    <property type="entry name" value="HisKA"/>
    <property type="match status" value="1"/>
</dbReference>
<keyword evidence="5" id="KW-0418">Kinase</keyword>
<accession>A0ABY6D0E3</accession>
<keyword evidence="3" id="KW-0597">Phosphoprotein</keyword>
<dbReference type="PRINTS" id="PR00344">
    <property type="entry name" value="BCTRLSENSOR"/>
</dbReference>
<dbReference type="NCBIfam" id="TIGR00229">
    <property type="entry name" value="sensory_box"/>
    <property type="match status" value="2"/>
</dbReference>
<dbReference type="InterPro" id="IPR000014">
    <property type="entry name" value="PAS"/>
</dbReference>
<dbReference type="RefSeq" id="WP_263051362.1">
    <property type="nucleotide sequence ID" value="NZ_CP106735.1"/>
</dbReference>
<dbReference type="EMBL" id="CP106735">
    <property type="protein sequence ID" value="UXX79631.1"/>
    <property type="molecule type" value="Genomic_DNA"/>
</dbReference>
<gene>
    <name evidence="5" type="ORF">N7E81_00715</name>
</gene>
<dbReference type="Pfam" id="PF08448">
    <property type="entry name" value="PAS_4"/>
    <property type="match status" value="1"/>
</dbReference>
<evidence type="ECO:0000313" key="5">
    <source>
        <dbReference type="EMBL" id="UXX79631.1"/>
    </source>
</evidence>
<dbReference type="SMART" id="SM00387">
    <property type="entry name" value="HATPase_c"/>
    <property type="match status" value="1"/>
</dbReference>
<name>A0ABY6D0E3_9BACT</name>
<evidence type="ECO:0000256" key="1">
    <source>
        <dbReference type="ARBA" id="ARBA00000085"/>
    </source>
</evidence>
<dbReference type="InterPro" id="IPR013656">
    <property type="entry name" value="PAS_4"/>
</dbReference>
<dbReference type="Proteomes" id="UP001062165">
    <property type="component" value="Chromosome"/>
</dbReference>
<dbReference type="PANTHER" id="PTHR43547:SF2">
    <property type="entry name" value="HYBRID SIGNAL TRANSDUCTION HISTIDINE KINASE C"/>
    <property type="match status" value="1"/>
</dbReference>
<dbReference type="Pfam" id="PF00512">
    <property type="entry name" value="HisKA"/>
    <property type="match status" value="1"/>
</dbReference>
<dbReference type="InterPro" id="IPR035965">
    <property type="entry name" value="PAS-like_dom_sf"/>
</dbReference>
<keyword evidence="5" id="KW-0808">Transferase</keyword>
<dbReference type="InterPro" id="IPR003661">
    <property type="entry name" value="HisK_dim/P_dom"/>
</dbReference>
<evidence type="ECO:0000313" key="6">
    <source>
        <dbReference type="Proteomes" id="UP001062165"/>
    </source>
</evidence>
<dbReference type="SUPFAM" id="SSF47384">
    <property type="entry name" value="Homodimeric domain of signal transducing histidine kinase"/>
    <property type="match status" value="1"/>
</dbReference>
<dbReference type="InterPro" id="IPR005467">
    <property type="entry name" value="His_kinase_dom"/>
</dbReference>